<name>A0A9D1Q980_9FIRM</name>
<feature type="transmembrane region" description="Helical" evidence="5">
    <location>
        <begin position="39"/>
        <end position="58"/>
    </location>
</feature>
<dbReference type="GO" id="GO:0016020">
    <property type="term" value="C:membrane"/>
    <property type="evidence" value="ECO:0007669"/>
    <property type="project" value="UniProtKB-SubCell"/>
</dbReference>
<evidence type="ECO:0000256" key="5">
    <source>
        <dbReference type="SAM" id="Phobius"/>
    </source>
</evidence>
<keyword evidence="3 5" id="KW-1133">Transmembrane helix</keyword>
<sequence>MNTNISAGTIARMICLILALVNQVLVMTGHSVLPIEDQTIELIVTNVWTVVAALWGYWKNNSWTLKARKADVYLARKKEKL</sequence>
<evidence type="ECO:0000256" key="2">
    <source>
        <dbReference type="ARBA" id="ARBA00022692"/>
    </source>
</evidence>
<evidence type="ECO:0000313" key="6">
    <source>
        <dbReference type="EMBL" id="HIW08369.1"/>
    </source>
</evidence>
<dbReference type="NCBIfam" id="TIGR01592">
    <property type="entry name" value="holin_SPP1"/>
    <property type="match status" value="1"/>
</dbReference>
<reference evidence="6" key="2">
    <citation type="submission" date="2021-04" db="EMBL/GenBank/DDBJ databases">
        <authorList>
            <person name="Gilroy R."/>
        </authorList>
    </citation>
    <scope>NUCLEOTIDE SEQUENCE</scope>
    <source>
        <strain evidence="6">ChiHcolR34-3080</strain>
    </source>
</reference>
<dbReference type="InterPro" id="IPR006479">
    <property type="entry name" value="Holin"/>
</dbReference>
<evidence type="ECO:0000256" key="4">
    <source>
        <dbReference type="ARBA" id="ARBA00023136"/>
    </source>
</evidence>
<comment type="caution">
    <text evidence="6">The sequence shown here is derived from an EMBL/GenBank/DDBJ whole genome shotgun (WGS) entry which is preliminary data.</text>
</comment>
<proteinExistence type="predicted"/>
<accession>A0A9D1Q980</accession>
<evidence type="ECO:0000256" key="3">
    <source>
        <dbReference type="ARBA" id="ARBA00022989"/>
    </source>
</evidence>
<keyword evidence="2 5" id="KW-0812">Transmembrane</keyword>
<comment type="subcellular location">
    <subcellularLocation>
        <location evidence="1">Membrane</location>
    </subcellularLocation>
</comment>
<gene>
    <name evidence="6" type="ORF">H9890_03075</name>
</gene>
<dbReference type="AlphaFoldDB" id="A0A9D1Q980"/>
<dbReference type="Proteomes" id="UP000823933">
    <property type="component" value="Unassembled WGS sequence"/>
</dbReference>
<evidence type="ECO:0000313" key="7">
    <source>
        <dbReference type="Proteomes" id="UP000823933"/>
    </source>
</evidence>
<evidence type="ECO:0000256" key="1">
    <source>
        <dbReference type="ARBA" id="ARBA00004370"/>
    </source>
</evidence>
<dbReference type="Pfam" id="PF04688">
    <property type="entry name" value="Holin_SPP1"/>
    <property type="match status" value="1"/>
</dbReference>
<organism evidence="6 7">
    <name type="scientific">Candidatus Faecalibacterium intestinigallinarum</name>
    <dbReference type="NCBI Taxonomy" id="2838581"/>
    <lineage>
        <taxon>Bacteria</taxon>
        <taxon>Bacillati</taxon>
        <taxon>Bacillota</taxon>
        <taxon>Clostridia</taxon>
        <taxon>Eubacteriales</taxon>
        <taxon>Oscillospiraceae</taxon>
        <taxon>Faecalibacterium</taxon>
    </lineage>
</organism>
<keyword evidence="4 5" id="KW-0472">Membrane</keyword>
<dbReference type="EMBL" id="DXHQ01000037">
    <property type="protein sequence ID" value="HIW08369.1"/>
    <property type="molecule type" value="Genomic_DNA"/>
</dbReference>
<reference evidence="6" key="1">
    <citation type="journal article" date="2021" name="PeerJ">
        <title>Extensive microbial diversity within the chicken gut microbiome revealed by metagenomics and culture.</title>
        <authorList>
            <person name="Gilroy R."/>
            <person name="Ravi A."/>
            <person name="Getino M."/>
            <person name="Pursley I."/>
            <person name="Horton D.L."/>
            <person name="Alikhan N.F."/>
            <person name="Baker D."/>
            <person name="Gharbi K."/>
            <person name="Hall N."/>
            <person name="Watson M."/>
            <person name="Adriaenssens E.M."/>
            <person name="Foster-Nyarko E."/>
            <person name="Jarju S."/>
            <person name="Secka A."/>
            <person name="Antonio M."/>
            <person name="Oren A."/>
            <person name="Chaudhuri R.R."/>
            <person name="La Ragione R."/>
            <person name="Hildebrand F."/>
            <person name="Pallen M.J."/>
        </authorList>
    </citation>
    <scope>NUCLEOTIDE SEQUENCE</scope>
    <source>
        <strain evidence="6">ChiHcolR34-3080</strain>
    </source>
</reference>
<protein>
    <submittedName>
        <fullName evidence="6">Phage holin</fullName>
    </submittedName>
</protein>
<feature type="transmembrane region" description="Helical" evidence="5">
    <location>
        <begin position="12"/>
        <end position="33"/>
    </location>
</feature>